<evidence type="ECO:0000313" key="2">
    <source>
        <dbReference type="Proteomes" id="UP000554286"/>
    </source>
</evidence>
<gene>
    <name evidence="1" type="ORF">GGD89_000603</name>
</gene>
<dbReference type="AlphaFoldDB" id="A0A7W6W924"/>
<dbReference type="EMBL" id="JACIGK010000003">
    <property type="protein sequence ID" value="MBB4264992.1"/>
    <property type="molecule type" value="Genomic_DNA"/>
</dbReference>
<protein>
    <recommendedName>
        <fullName evidence="3">DUF4160 domain-containing protein</fullName>
    </recommendedName>
</protein>
<organism evidence="1 2">
    <name type="scientific">Roseospira visakhapatnamensis</name>
    <dbReference type="NCBI Taxonomy" id="390880"/>
    <lineage>
        <taxon>Bacteria</taxon>
        <taxon>Pseudomonadati</taxon>
        <taxon>Pseudomonadota</taxon>
        <taxon>Alphaproteobacteria</taxon>
        <taxon>Rhodospirillales</taxon>
        <taxon>Rhodospirillaceae</taxon>
        <taxon>Roseospira</taxon>
    </lineage>
</organism>
<dbReference type="Pfam" id="PF13711">
    <property type="entry name" value="DUF4160"/>
    <property type="match status" value="1"/>
</dbReference>
<evidence type="ECO:0000313" key="1">
    <source>
        <dbReference type="EMBL" id="MBB4264992.1"/>
    </source>
</evidence>
<evidence type="ECO:0008006" key="3">
    <source>
        <dbReference type="Google" id="ProtNLM"/>
    </source>
</evidence>
<accession>A0A7W6W924</accession>
<reference evidence="1 2" key="1">
    <citation type="submission" date="2020-08" db="EMBL/GenBank/DDBJ databases">
        <title>Genome sequencing of Purple Non-Sulfur Bacteria from various extreme environments.</title>
        <authorList>
            <person name="Mayer M."/>
        </authorList>
    </citation>
    <scope>NUCLEOTIDE SEQUENCE [LARGE SCALE GENOMIC DNA]</scope>
    <source>
        <strain evidence="1 2">JA131</strain>
    </source>
</reference>
<sequence length="78" mass="8899">MPTLLRIDGFRFYFYSHEPGEPAPVHVDKGPATAKVWLAAVSVARDIGFAAHDLQRIRRLVDAHRDAFREAWDDFFGT</sequence>
<proteinExistence type="predicted"/>
<dbReference type="InterPro" id="IPR025427">
    <property type="entry name" value="DUF4160"/>
</dbReference>
<dbReference type="RefSeq" id="WP_184042616.1">
    <property type="nucleotide sequence ID" value="NZ_JACIGK010000003.1"/>
</dbReference>
<dbReference type="Proteomes" id="UP000554286">
    <property type="component" value="Unassembled WGS sequence"/>
</dbReference>
<comment type="caution">
    <text evidence="1">The sequence shown here is derived from an EMBL/GenBank/DDBJ whole genome shotgun (WGS) entry which is preliminary data.</text>
</comment>
<keyword evidence="2" id="KW-1185">Reference proteome</keyword>
<name>A0A7W6W924_9PROT</name>